<name>A0A6N0HQ29_9GAMM</name>
<evidence type="ECO:0000313" key="2">
    <source>
        <dbReference type="Proteomes" id="UP000509429"/>
    </source>
</evidence>
<dbReference type="KEGG" id="reo:HUE58_04225"/>
<dbReference type="RefSeq" id="WP_174605777.1">
    <property type="nucleotide sequence ID" value="NZ_CP054490.1"/>
</dbReference>
<sequence length="50" mass="5431">MVVGASQFTLSANQVFINQALLSFDLSIFELVNALSLEAGLVLMDNKIMN</sequence>
<dbReference type="AlphaFoldDB" id="A0A6N0HQ29"/>
<gene>
    <name evidence="1" type="ORF">HUE58_04225</name>
</gene>
<proteinExistence type="predicted"/>
<evidence type="ECO:0000313" key="1">
    <source>
        <dbReference type="EMBL" id="QKQ24340.1"/>
    </source>
</evidence>
<accession>A0A6N0HQ29</accession>
<reference evidence="1 2" key="1">
    <citation type="submission" date="2020-05" db="EMBL/GenBank/DDBJ databases">
        <title>Horizontal transmission and recombination maintain forever young bacterial symbiont genomes.</title>
        <authorList>
            <person name="Russell S.L."/>
            <person name="Pepper-Tunick E."/>
            <person name="Svedberg J."/>
            <person name="Byrne A."/>
            <person name="Ruelas Castillo J."/>
            <person name="Vollmers C."/>
            <person name="Beinart R.A."/>
            <person name="Corbett-Detig R."/>
        </authorList>
    </citation>
    <scope>NUCLEOTIDE SEQUENCE [LARGE SCALE GENOMIC DNA]</scope>
    <source>
        <strain evidence="1">JDF_Ridge</strain>
    </source>
</reference>
<dbReference type="EMBL" id="CP054490">
    <property type="protein sequence ID" value="QKQ24340.1"/>
    <property type="molecule type" value="Genomic_DNA"/>
</dbReference>
<organism evidence="1 2">
    <name type="scientific">Candidatus Ruthia endofausta</name>
    <dbReference type="NCBI Taxonomy" id="2738852"/>
    <lineage>
        <taxon>Bacteria</taxon>
        <taxon>Pseudomonadati</taxon>
        <taxon>Pseudomonadota</taxon>
        <taxon>Gammaproteobacteria</taxon>
        <taxon>Candidatus Pseudothioglobaceae</taxon>
        <taxon>Candidatus Ruthturnera</taxon>
    </lineage>
</organism>
<keyword evidence="2" id="KW-1185">Reference proteome</keyword>
<protein>
    <submittedName>
        <fullName evidence="1">Uncharacterized protein</fullName>
    </submittedName>
</protein>
<dbReference type="Proteomes" id="UP000509429">
    <property type="component" value="Chromosome"/>
</dbReference>